<dbReference type="WBParaSite" id="Bm8670.1">
    <property type="protein sequence ID" value="Bm8670.1"/>
    <property type="gene ID" value="WBGene00228931"/>
</dbReference>
<keyword evidence="4 5" id="KW-0406">Ion transport</keyword>
<keyword evidence="8" id="KW-1185">Reference proteome</keyword>
<accession>A0A4E9FRL4</accession>
<dbReference type="InterPro" id="IPR036132">
    <property type="entry name" value="Vac_ATP_synth_c_sf"/>
</dbReference>
<comment type="function">
    <text evidence="5">Subunit of the V1 complex of vacuolar(H+)-ATPase (V-ATPase), a multisubunit enzyme composed of a peripheral complex (V1) that hydrolyzes ATP and a membrane integral complex (V0) that translocates protons. V-ATPase is responsible for acidifying and maintaining the pH of intracellular compartments and in some cell types, is targeted to the plasma membrane, where it is responsible for acidifying the extracellular environment. Subunit C is necessary for the assembly of the catalytic sector of the enzyme and is likely to have a specific function in its catalytic activity.</text>
</comment>
<sequence length="368" mass="43781">MFLISIPIENYTDAKWLKLRTVALNFSIFSNIRIPKFRTAPKAELYELLEDLLQLDNSVENLLRSLLCTFEGVLQAEGVDLLEHLVMHRRRYGENITNFSWNTTKYSPYLLLSDLCHLFYKYFRDLDQQMRSNVATYKENLKIATEYISFEETLATQNLTLLIREETVIDTPYIESVYVAVPQQSVHTWLNVYETLHDSVVSCSSCFIIEDNDYKLYSVAIVRDDFLEFRDNCAEIGFIAREYQSDEDEFARKLHEHRKLEEATQYQNIMLVQWLKMIAEDIFEVLIHIKVFRAYIGSLTQYDQDKFQIIMFYPRRNATQRLLFELRKLFEEEYMEATDQSDTEEELVQVHYYPPFLIYKVGLALPEY</sequence>
<dbReference type="Gene3D" id="3.30.70.100">
    <property type="match status" value="1"/>
</dbReference>
<evidence type="ECO:0000256" key="5">
    <source>
        <dbReference type="RuleBase" id="RU364010"/>
    </source>
</evidence>
<dbReference type="Proteomes" id="UP000006672">
    <property type="component" value="Unassembled WGS sequence"/>
</dbReference>
<organism evidence="8 9">
    <name type="scientific">Brugia malayi</name>
    <name type="common">Filarial nematode worm</name>
    <dbReference type="NCBI Taxonomy" id="6279"/>
    <lineage>
        <taxon>Eukaryota</taxon>
        <taxon>Metazoa</taxon>
        <taxon>Ecdysozoa</taxon>
        <taxon>Nematoda</taxon>
        <taxon>Chromadorea</taxon>
        <taxon>Rhabditida</taxon>
        <taxon>Spirurina</taxon>
        <taxon>Spiruromorpha</taxon>
        <taxon>Filarioidea</taxon>
        <taxon>Onchocercidae</taxon>
        <taxon>Brugia</taxon>
    </lineage>
</organism>
<reference evidence="6" key="2">
    <citation type="submission" date="2012-12" db="EMBL/GenBank/DDBJ databases">
        <authorList>
            <person name="Gao Y.W."/>
            <person name="Fan S.T."/>
            <person name="Sun H.T."/>
            <person name="Wang Z."/>
            <person name="Gao X.L."/>
            <person name="Li Y.G."/>
            <person name="Wang T.C."/>
            <person name="Zhang K."/>
            <person name="Xu W.W."/>
            <person name="Yu Z.J."/>
            <person name="Xia X.Z."/>
        </authorList>
    </citation>
    <scope>NUCLEOTIDE SEQUENCE</scope>
    <source>
        <strain evidence="6">FR3</strain>
    </source>
</reference>
<dbReference type="Gene3D" id="1.20.1460.10">
    <property type="entry name" value="subunit c (vma5p) of the yeast v-atpase, domain 2"/>
    <property type="match status" value="1"/>
</dbReference>
<keyword evidence="3 5" id="KW-0375">Hydrogen ion transport</keyword>
<dbReference type="Pfam" id="PF03223">
    <property type="entry name" value="V-ATPase_C"/>
    <property type="match status" value="1"/>
</dbReference>
<evidence type="ECO:0000256" key="1">
    <source>
        <dbReference type="ARBA" id="ARBA00006138"/>
    </source>
</evidence>
<dbReference type="WormBase" id="Bm8670">
    <property type="protein sequence ID" value="BM27071"/>
    <property type="gene ID" value="WBGene00228931"/>
</dbReference>
<dbReference type="STRING" id="6279.A0A0K0JWM4"/>
<dbReference type="RefSeq" id="XP_001897297.1">
    <property type="nucleotide sequence ID" value="XM_001897262.2"/>
</dbReference>
<dbReference type="EMBL" id="CAAKNF010000194">
    <property type="protein sequence ID" value="VIO95223.1"/>
    <property type="molecule type" value="Genomic_DNA"/>
</dbReference>
<dbReference type="Gene3D" id="3.30.70.1180">
    <property type="entry name" value="Vacuolar atp synthase subunit c, domain 1"/>
    <property type="match status" value="1"/>
</dbReference>
<evidence type="ECO:0000313" key="10">
    <source>
        <dbReference type="WormBase" id="Bm8670"/>
    </source>
</evidence>
<evidence type="ECO:0000256" key="4">
    <source>
        <dbReference type="ARBA" id="ARBA00023065"/>
    </source>
</evidence>
<dbReference type="OrthoDB" id="6605928at2759"/>
<evidence type="ECO:0000256" key="2">
    <source>
        <dbReference type="ARBA" id="ARBA00022448"/>
    </source>
</evidence>
<dbReference type="AlphaFoldDB" id="A0A0K0JWM4"/>
<evidence type="ECO:0000256" key="3">
    <source>
        <dbReference type="ARBA" id="ARBA00022781"/>
    </source>
</evidence>
<dbReference type="CDD" id="cd14785">
    <property type="entry name" value="V-ATPase_C"/>
    <property type="match status" value="1"/>
</dbReference>
<reference evidence="9" key="4">
    <citation type="submission" date="2019-12" db="UniProtKB">
        <authorList>
            <consortium name="WormBaseParasite"/>
        </authorList>
    </citation>
    <scope>IDENTIFICATION</scope>
</reference>
<evidence type="ECO:0000313" key="6">
    <source>
        <dbReference type="EMBL" id="CRZ22595.1"/>
    </source>
</evidence>
<evidence type="ECO:0000313" key="9">
    <source>
        <dbReference type="WBParaSite" id="Bm8670.1"/>
    </source>
</evidence>
<protein>
    <recommendedName>
        <fullName evidence="5">V-type proton ATPase subunit C</fullName>
    </recommendedName>
</protein>
<proteinExistence type="inferred from homology"/>
<comment type="similarity">
    <text evidence="1 5">Belongs to the V-ATPase C subunit family.</text>
</comment>
<gene>
    <name evidence="6 9 10" type="ORF">Bm8670</name>
    <name evidence="7" type="ORF">BM_BM8670</name>
    <name evidence="6" type="ORF">BM_Bm8670</name>
</gene>
<dbReference type="SUPFAM" id="SSF118203">
    <property type="entry name" value="Vacuolar ATP synthase subunit C"/>
    <property type="match status" value="1"/>
</dbReference>
<name>A0A0K0JWM4_BRUMA</name>
<comment type="subunit">
    <text evidence="5">V-ATPase is a heteromultimeric enzyme made up of two complexes: the ATP-hydrolytic V1 complex and the proton translocation V0 complex. The V1 complex consists of three catalytic AB heterodimers that form a heterohexamer, three peripheral stalks each consisting of EG heterodimers, one central rotor including subunits D and F, and the regulatory subunits C and H. The proton translocation complex V0 consists of the proton transport subunit a, a ring of proteolipid subunits c9c'', rotary subunit d, subunits e and f, and two accessory subunits.</text>
</comment>
<reference evidence="6 8" key="1">
    <citation type="journal article" date="2007" name="Science">
        <title>Draft genome of the filarial nematode parasite Brugia malayi.</title>
        <authorList>
            <person name="Ghedin E."/>
            <person name="Wang S."/>
            <person name="Spiro D."/>
            <person name="Caler E."/>
            <person name="Zhao Q."/>
            <person name="Crabtree J."/>
            <person name="Allen J.E."/>
            <person name="Delcher A.L."/>
            <person name="Guiliano D.B."/>
            <person name="Miranda-Saavedra D."/>
            <person name="Angiuoli S.V."/>
            <person name="Creasy T."/>
            <person name="Amedeo P."/>
            <person name="Haas B."/>
            <person name="El-Sayed N.M."/>
            <person name="Wortman J.R."/>
            <person name="Feldblyum T."/>
            <person name="Tallon L."/>
            <person name="Schatz M."/>
            <person name="Shumway M."/>
            <person name="Koo H."/>
            <person name="Salzberg S.L."/>
            <person name="Schobel S."/>
            <person name="Pertea M."/>
            <person name="Pop M."/>
            <person name="White O."/>
            <person name="Barton G.J."/>
            <person name="Carlow C.K."/>
            <person name="Crawford M.J."/>
            <person name="Daub J."/>
            <person name="Dimmic M.W."/>
            <person name="Estes C.F."/>
            <person name="Foster J.M."/>
            <person name="Ganatra M."/>
            <person name="Gregory W.F."/>
            <person name="Johnson N.M."/>
            <person name="Jin J."/>
            <person name="Komuniecki R."/>
            <person name="Korf I."/>
            <person name="Kumar S."/>
            <person name="Laney S."/>
            <person name="Li B.W."/>
            <person name="Li W."/>
            <person name="Lindblom T.H."/>
            <person name="Lustigman S."/>
            <person name="Ma D."/>
            <person name="Maina C.V."/>
            <person name="Martin D.M."/>
            <person name="McCarter J.P."/>
            <person name="McReynolds L."/>
            <person name="Mitreva M."/>
            <person name="Nutman T.B."/>
            <person name="Parkinson J."/>
            <person name="Peregrin-Alvarez J.M."/>
            <person name="Poole C."/>
            <person name="Ren Q."/>
            <person name="Saunders L."/>
            <person name="Sluder A.E."/>
            <person name="Smith K."/>
            <person name="Stanke M."/>
            <person name="Unnasch T.R."/>
            <person name="Ware J."/>
            <person name="Wei A.D."/>
            <person name="Weil G."/>
            <person name="Williams D.J."/>
            <person name="Zhang Y."/>
            <person name="Williams S.A."/>
            <person name="Fraser-Liggett C."/>
            <person name="Slatko B."/>
            <person name="Blaxter M.L."/>
            <person name="Scott A.L."/>
        </authorList>
    </citation>
    <scope>NUCLEOTIDE SEQUENCE</scope>
    <source>
        <strain evidence="6 8">FR3</strain>
    </source>
</reference>
<dbReference type="InterPro" id="IPR004907">
    <property type="entry name" value="ATPase_V1-cplx_csu"/>
</dbReference>
<dbReference type="KEGG" id="bmy:BM_BM8670"/>
<keyword evidence="2 5" id="KW-0813">Transport</keyword>
<dbReference type="CTD" id="6100750"/>
<dbReference type="PANTHER" id="PTHR10137:SF0">
    <property type="entry name" value="V-TYPE PROTON ATPASE SUBUNIT C"/>
    <property type="match status" value="1"/>
</dbReference>
<dbReference type="GeneID" id="6100750"/>
<dbReference type="OMA" id="VFRAYIG"/>
<dbReference type="GO" id="GO:0046961">
    <property type="term" value="F:proton-transporting ATPase activity, rotational mechanism"/>
    <property type="evidence" value="ECO:0007669"/>
    <property type="project" value="InterPro"/>
</dbReference>
<evidence type="ECO:0000313" key="8">
    <source>
        <dbReference type="Proteomes" id="UP000006672"/>
    </source>
</evidence>
<dbReference type="EMBL" id="LN856531">
    <property type="protein sequence ID" value="CRZ22595.1"/>
    <property type="molecule type" value="Genomic_DNA"/>
</dbReference>
<dbReference type="PANTHER" id="PTHR10137">
    <property type="entry name" value="V-TYPE PROTON ATPASE SUBUNIT C"/>
    <property type="match status" value="1"/>
</dbReference>
<dbReference type="GO" id="GO:0000221">
    <property type="term" value="C:vacuolar proton-transporting V-type ATPase, V1 domain"/>
    <property type="evidence" value="ECO:0007669"/>
    <property type="project" value="TreeGrafter"/>
</dbReference>
<reference evidence="7" key="3">
    <citation type="submission" date="2019-04" db="EMBL/GenBank/DDBJ databases">
        <authorList>
            <person name="Howe K."/>
            <person name="Paulini M."/>
            <person name="Williams G."/>
        </authorList>
    </citation>
    <scope>NUCLEOTIDE SEQUENCE [LARGE SCALE GENOMIC DNA]</scope>
    <source>
        <strain evidence="7">FR3</strain>
    </source>
</reference>
<evidence type="ECO:0000313" key="7">
    <source>
        <dbReference type="EMBL" id="VIO95223.1"/>
    </source>
</evidence>
<accession>A0A0K0JWM4</accession>